<dbReference type="AlphaFoldDB" id="A0A9P4P791"/>
<dbReference type="GO" id="GO:0030151">
    <property type="term" value="F:molybdenum ion binding"/>
    <property type="evidence" value="ECO:0007669"/>
    <property type="project" value="InterPro"/>
</dbReference>
<evidence type="ECO:0000313" key="4">
    <source>
        <dbReference type="Proteomes" id="UP000799764"/>
    </source>
</evidence>
<reference evidence="3" key="1">
    <citation type="journal article" date="2020" name="Stud. Mycol.">
        <title>101 Dothideomycetes genomes: a test case for predicting lifestyles and emergence of pathogens.</title>
        <authorList>
            <person name="Haridas S."/>
            <person name="Albert R."/>
            <person name="Binder M."/>
            <person name="Bloem J."/>
            <person name="Labutti K."/>
            <person name="Salamov A."/>
            <person name="Andreopoulos B."/>
            <person name="Baker S."/>
            <person name="Barry K."/>
            <person name="Bills G."/>
            <person name="Bluhm B."/>
            <person name="Cannon C."/>
            <person name="Castanera R."/>
            <person name="Culley D."/>
            <person name="Daum C."/>
            <person name="Ezra D."/>
            <person name="Gonzalez J."/>
            <person name="Henrissat B."/>
            <person name="Kuo A."/>
            <person name="Liang C."/>
            <person name="Lipzen A."/>
            <person name="Lutzoni F."/>
            <person name="Magnuson J."/>
            <person name="Mondo S."/>
            <person name="Nolan M."/>
            <person name="Ohm R."/>
            <person name="Pangilinan J."/>
            <person name="Park H.-J."/>
            <person name="Ramirez L."/>
            <person name="Alfaro M."/>
            <person name="Sun H."/>
            <person name="Tritt A."/>
            <person name="Yoshinaga Y."/>
            <person name="Zwiers L.-H."/>
            <person name="Turgeon B."/>
            <person name="Goodwin S."/>
            <person name="Spatafora J."/>
            <person name="Crous P."/>
            <person name="Grigoriev I."/>
        </authorList>
    </citation>
    <scope>NUCLEOTIDE SEQUENCE</scope>
    <source>
        <strain evidence="3">CBS 690.94</strain>
    </source>
</reference>
<proteinExistence type="predicted"/>
<name>A0A9P4P791_9PLEO</name>
<comment type="caution">
    <text evidence="3">The sequence shown here is derived from an EMBL/GenBank/DDBJ whole genome shotgun (WGS) entry which is preliminary data.</text>
</comment>
<dbReference type="Pfam" id="PF03473">
    <property type="entry name" value="MOSC"/>
    <property type="match status" value="1"/>
</dbReference>
<dbReference type="OrthoDB" id="17255at2759"/>
<keyword evidence="4" id="KW-1185">Reference proteome</keyword>
<feature type="transmembrane region" description="Helical" evidence="1">
    <location>
        <begin position="28"/>
        <end position="48"/>
    </location>
</feature>
<dbReference type="InterPro" id="IPR005303">
    <property type="entry name" value="MOCOS_middle"/>
</dbReference>
<dbReference type="SUPFAM" id="SSF50800">
    <property type="entry name" value="PK beta-barrel domain-like"/>
    <property type="match status" value="1"/>
</dbReference>
<keyword evidence="1" id="KW-0812">Transmembrane</keyword>
<organism evidence="3 4">
    <name type="scientific">Karstenula rhodostoma CBS 690.94</name>
    <dbReference type="NCBI Taxonomy" id="1392251"/>
    <lineage>
        <taxon>Eukaryota</taxon>
        <taxon>Fungi</taxon>
        <taxon>Dikarya</taxon>
        <taxon>Ascomycota</taxon>
        <taxon>Pezizomycotina</taxon>
        <taxon>Dothideomycetes</taxon>
        <taxon>Pleosporomycetidae</taxon>
        <taxon>Pleosporales</taxon>
        <taxon>Massarineae</taxon>
        <taxon>Didymosphaeriaceae</taxon>
        <taxon>Karstenula</taxon>
    </lineage>
</organism>
<evidence type="ECO:0000313" key="3">
    <source>
        <dbReference type="EMBL" id="KAF2437819.1"/>
    </source>
</evidence>
<dbReference type="Pfam" id="PF03476">
    <property type="entry name" value="MOSC_N"/>
    <property type="match status" value="1"/>
</dbReference>
<evidence type="ECO:0000259" key="2">
    <source>
        <dbReference type="PROSITE" id="PS51340"/>
    </source>
</evidence>
<accession>A0A9P4P791</accession>
<dbReference type="GO" id="GO:0030170">
    <property type="term" value="F:pyridoxal phosphate binding"/>
    <property type="evidence" value="ECO:0007669"/>
    <property type="project" value="InterPro"/>
</dbReference>
<gene>
    <name evidence="3" type="ORF">P171DRAFT_526604</name>
</gene>
<feature type="domain" description="MOSC" evidence="2">
    <location>
        <begin position="292"/>
        <end position="438"/>
    </location>
</feature>
<evidence type="ECO:0000256" key="1">
    <source>
        <dbReference type="SAM" id="Phobius"/>
    </source>
</evidence>
<dbReference type="EMBL" id="MU001514">
    <property type="protein sequence ID" value="KAF2437819.1"/>
    <property type="molecule type" value="Genomic_DNA"/>
</dbReference>
<dbReference type="PROSITE" id="PS51340">
    <property type="entry name" value="MOSC"/>
    <property type="match status" value="1"/>
</dbReference>
<dbReference type="Proteomes" id="UP000799764">
    <property type="component" value="Unassembled WGS sequence"/>
</dbReference>
<dbReference type="InterPro" id="IPR005302">
    <property type="entry name" value="MoCF_Sase_C"/>
</dbReference>
<dbReference type="InterPro" id="IPR011037">
    <property type="entry name" value="Pyrv_Knase-like_insert_dom_sf"/>
</dbReference>
<protein>
    <recommendedName>
        <fullName evidence="2">MOSC domain-containing protein</fullName>
    </recommendedName>
</protein>
<dbReference type="GO" id="GO:0003824">
    <property type="term" value="F:catalytic activity"/>
    <property type="evidence" value="ECO:0007669"/>
    <property type="project" value="InterPro"/>
</dbReference>
<sequence>MASPNALDFLLNSIEKTWHIVGVRSTPLALLTTSLALLLPIISLYILALSQREQPIPPPAGCRKLNKSGASNLSDQFAKKYGHGGTPSASNAWIVKALMVYPLKSCGGVELDEAEVGHSGLKYDRQFTFAQQVTSLPTLEGKVKSEWTIITLRQFPRLAKVEVEMWVPDPEAPGYDKDGEWVKSDGCIVARFPFSPDTGLSVAGIKNYGKILAAKLGGKSEPMVEFRIPYHPSKDTTKAKGYKKELVKIFGDIPVALNMGCELPDDTVDKLKYTLGVSNPLTIFRIDPDSPRPVLQNAPKKEDVGFQTAIGMQDAHPVQIQNLASIHDVSSRVPARFRPLNALRYRPNIVFTGPPAFEEDSWKKARFGSLTLDISCRTTRCKLPNVDPLTGIADRNEPATTMRKYRVVDQGSKAACLGMQVTPLDEGILSVGEKIEILATGEHHFIE</sequence>
<keyword evidence="1" id="KW-0472">Membrane</keyword>
<keyword evidence="1" id="KW-1133">Transmembrane helix</keyword>